<feature type="compositionally biased region" description="Basic and acidic residues" evidence="1">
    <location>
        <begin position="1"/>
        <end position="14"/>
    </location>
</feature>
<proteinExistence type="predicted"/>
<organism evidence="2 3">
    <name type="scientific">Actinokineospora globicatena</name>
    <dbReference type="NCBI Taxonomy" id="103729"/>
    <lineage>
        <taxon>Bacteria</taxon>
        <taxon>Bacillati</taxon>
        <taxon>Actinomycetota</taxon>
        <taxon>Actinomycetes</taxon>
        <taxon>Pseudonocardiales</taxon>
        <taxon>Pseudonocardiaceae</taxon>
        <taxon>Actinokineospora</taxon>
    </lineage>
</organism>
<feature type="region of interest" description="Disordered" evidence="1">
    <location>
        <begin position="1"/>
        <end position="104"/>
    </location>
</feature>
<sequence>MDTRRSPDQRRPHDVTPGTPTPQAGAANLTRETAAAHGPNPPPQALSATARSRATTRLASRSQPWLHRPNRDWPAGLTSRSYPAELPPATRPKSAPGPTDLTSR</sequence>
<dbReference type="Proteomes" id="UP001165042">
    <property type="component" value="Unassembled WGS sequence"/>
</dbReference>
<name>A0A9W6QPL9_9PSEU</name>
<protein>
    <submittedName>
        <fullName evidence="2">Uncharacterized protein</fullName>
    </submittedName>
</protein>
<gene>
    <name evidence="2" type="ORF">Aglo03_31630</name>
</gene>
<dbReference type="AlphaFoldDB" id="A0A9W6QPL9"/>
<reference evidence="2" key="1">
    <citation type="submission" date="2023-02" db="EMBL/GenBank/DDBJ databases">
        <title>Actinokineospora globicatena NBRC 15670.</title>
        <authorList>
            <person name="Ichikawa N."/>
            <person name="Sato H."/>
            <person name="Tonouchi N."/>
        </authorList>
    </citation>
    <scope>NUCLEOTIDE SEQUENCE</scope>
    <source>
        <strain evidence="2">NBRC 15670</strain>
    </source>
</reference>
<keyword evidence="3" id="KW-1185">Reference proteome</keyword>
<evidence type="ECO:0000256" key="1">
    <source>
        <dbReference type="SAM" id="MobiDB-lite"/>
    </source>
</evidence>
<accession>A0A9W6QPL9</accession>
<feature type="compositionally biased region" description="Low complexity" evidence="1">
    <location>
        <begin position="45"/>
        <end position="62"/>
    </location>
</feature>
<evidence type="ECO:0000313" key="3">
    <source>
        <dbReference type="Proteomes" id="UP001165042"/>
    </source>
</evidence>
<evidence type="ECO:0000313" key="2">
    <source>
        <dbReference type="EMBL" id="GLW92347.1"/>
    </source>
</evidence>
<comment type="caution">
    <text evidence="2">The sequence shown here is derived from an EMBL/GenBank/DDBJ whole genome shotgun (WGS) entry which is preliminary data.</text>
</comment>
<dbReference type="EMBL" id="BSSD01000004">
    <property type="protein sequence ID" value="GLW92347.1"/>
    <property type="molecule type" value="Genomic_DNA"/>
</dbReference>